<dbReference type="AlphaFoldDB" id="A0A254T6U8"/>
<keyword evidence="3 5" id="KW-0238">DNA-binding</keyword>
<comment type="caution">
    <text evidence="8">The sequence shown here is derived from an EMBL/GenBank/DDBJ whole genome shotgun (WGS) entry which is preliminary data.</text>
</comment>
<dbReference type="InterPro" id="IPR011010">
    <property type="entry name" value="DNA_brk_join_enz"/>
</dbReference>
<dbReference type="Pfam" id="PF00589">
    <property type="entry name" value="Phage_integrase"/>
    <property type="match status" value="1"/>
</dbReference>
<dbReference type="InterPro" id="IPR013762">
    <property type="entry name" value="Integrase-like_cat_sf"/>
</dbReference>
<keyword evidence="9" id="KW-1185">Reference proteome</keyword>
<dbReference type="InterPro" id="IPR025166">
    <property type="entry name" value="Integrase_DNA_bind_dom"/>
</dbReference>
<dbReference type="CDD" id="cd00796">
    <property type="entry name" value="INT_Rci_Hp1_C"/>
    <property type="match status" value="1"/>
</dbReference>
<comment type="similarity">
    <text evidence="1">Belongs to the 'phage' integrase family.</text>
</comment>
<dbReference type="Gene3D" id="1.10.150.130">
    <property type="match status" value="1"/>
</dbReference>
<evidence type="ECO:0000256" key="1">
    <source>
        <dbReference type="ARBA" id="ARBA00008857"/>
    </source>
</evidence>
<dbReference type="PANTHER" id="PTHR30629:SF2">
    <property type="entry name" value="PROPHAGE INTEGRASE INTS-RELATED"/>
    <property type="match status" value="1"/>
</dbReference>
<proteinExistence type="inferred from homology"/>
<evidence type="ECO:0000313" key="9">
    <source>
        <dbReference type="Proteomes" id="UP000197535"/>
    </source>
</evidence>
<feature type="domain" description="Tyr recombinase" evidence="6">
    <location>
        <begin position="241"/>
        <end position="420"/>
    </location>
</feature>
<reference evidence="8 9" key="1">
    <citation type="submission" date="2016-02" db="EMBL/GenBank/DDBJ databases">
        <authorList>
            <person name="Wen L."/>
            <person name="He K."/>
            <person name="Yang H."/>
        </authorList>
    </citation>
    <scope>NUCLEOTIDE SEQUENCE [LARGE SCALE GENOMIC DNA]</scope>
    <source>
        <strain evidence="8 9">TSA40</strain>
    </source>
</reference>
<dbReference type="InterPro" id="IPR038488">
    <property type="entry name" value="Integrase_DNA-bd_sf"/>
</dbReference>
<protein>
    <recommendedName>
        <fullName evidence="10">Integrase</fullName>
    </recommendedName>
</protein>
<dbReference type="PROSITE" id="PS51898">
    <property type="entry name" value="TYR_RECOMBINASE"/>
    <property type="match status" value="1"/>
</dbReference>
<sequence length="435" mass="49415">MNNIIGRKFQEFFLQEATAALGFVLRRLFHVYRKEDHMTNRQVRFTNKVCANLERPQAGSKTKEFEYTDTVTRAKLLVSKDRMTWYMRYTFRGNKRAIRLGEFPSITVEEAREMVIAYRAMLERGIDPQSQKDIQRKIPTLEDFSQKEYLPYAKEHKRSADMDESKLRLHILAKLGKKRLCDISRYDIDMYRTAIAKSHSPATSNRHLALLSRMFNLAIAWDRGVEKNPCNGIKKLMETSNVGRALKPDEINRLQAALNADSNVLGARACLLLMYSGLRHAEVLNLPWSAVELTDGKEQSEGRIFLEHTKSGRSRYVTLNQMAIDLLKSLPRVKGSPWVFPGKDPKKPMNNIKKVWARALAAGKVKPARIHDLRHSFASAAAVAGVSLYTIQKMLGHASSQTTQRYAHLADSRALREASMAAVTTLANAQPPASR</sequence>
<dbReference type="Gene3D" id="3.30.160.390">
    <property type="entry name" value="Integrase, DNA-binding domain"/>
    <property type="match status" value="1"/>
</dbReference>
<dbReference type="GO" id="GO:0015074">
    <property type="term" value="P:DNA integration"/>
    <property type="evidence" value="ECO:0007669"/>
    <property type="project" value="UniProtKB-KW"/>
</dbReference>
<dbReference type="SUPFAM" id="SSF56349">
    <property type="entry name" value="DNA breaking-rejoining enzymes"/>
    <property type="match status" value="1"/>
</dbReference>
<evidence type="ECO:0000313" key="8">
    <source>
        <dbReference type="EMBL" id="OWW18364.1"/>
    </source>
</evidence>
<accession>A0A254T6U8</accession>
<dbReference type="GO" id="GO:0006310">
    <property type="term" value="P:DNA recombination"/>
    <property type="evidence" value="ECO:0007669"/>
    <property type="project" value="UniProtKB-KW"/>
</dbReference>
<dbReference type="EMBL" id="LSTO01000008">
    <property type="protein sequence ID" value="OWW18364.1"/>
    <property type="molecule type" value="Genomic_DNA"/>
</dbReference>
<evidence type="ECO:0000259" key="6">
    <source>
        <dbReference type="PROSITE" id="PS51898"/>
    </source>
</evidence>
<evidence type="ECO:0000256" key="2">
    <source>
        <dbReference type="ARBA" id="ARBA00022908"/>
    </source>
</evidence>
<dbReference type="Proteomes" id="UP000197535">
    <property type="component" value="Unassembled WGS sequence"/>
</dbReference>
<organism evidence="8 9">
    <name type="scientific">Noviherbaspirillum denitrificans</name>
    <dbReference type="NCBI Taxonomy" id="1968433"/>
    <lineage>
        <taxon>Bacteria</taxon>
        <taxon>Pseudomonadati</taxon>
        <taxon>Pseudomonadota</taxon>
        <taxon>Betaproteobacteria</taxon>
        <taxon>Burkholderiales</taxon>
        <taxon>Oxalobacteraceae</taxon>
        <taxon>Noviherbaspirillum</taxon>
    </lineage>
</organism>
<dbReference type="InterPro" id="IPR010998">
    <property type="entry name" value="Integrase_recombinase_N"/>
</dbReference>
<dbReference type="InterPro" id="IPR050808">
    <property type="entry name" value="Phage_Integrase"/>
</dbReference>
<dbReference type="GO" id="GO:0003677">
    <property type="term" value="F:DNA binding"/>
    <property type="evidence" value="ECO:0007669"/>
    <property type="project" value="UniProtKB-UniRule"/>
</dbReference>
<evidence type="ECO:0000256" key="5">
    <source>
        <dbReference type="PROSITE-ProRule" id="PRU01248"/>
    </source>
</evidence>
<dbReference type="PANTHER" id="PTHR30629">
    <property type="entry name" value="PROPHAGE INTEGRASE"/>
    <property type="match status" value="1"/>
</dbReference>
<name>A0A254T6U8_9BURK</name>
<keyword evidence="4" id="KW-0233">DNA recombination</keyword>
<dbReference type="InterPro" id="IPR044068">
    <property type="entry name" value="CB"/>
</dbReference>
<evidence type="ECO:0000259" key="7">
    <source>
        <dbReference type="PROSITE" id="PS51900"/>
    </source>
</evidence>
<dbReference type="InterPro" id="IPR002104">
    <property type="entry name" value="Integrase_catalytic"/>
</dbReference>
<evidence type="ECO:0008006" key="10">
    <source>
        <dbReference type="Google" id="ProtNLM"/>
    </source>
</evidence>
<evidence type="ECO:0000256" key="3">
    <source>
        <dbReference type="ARBA" id="ARBA00023125"/>
    </source>
</evidence>
<feature type="domain" description="Core-binding (CB)" evidence="7">
    <location>
        <begin position="106"/>
        <end position="219"/>
    </location>
</feature>
<keyword evidence="2" id="KW-0229">DNA integration</keyword>
<dbReference type="Gene3D" id="1.10.443.10">
    <property type="entry name" value="Intergrase catalytic core"/>
    <property type="match status" value="1"/>
</dbReference>
<evidence type="ECO:0000256" key="4">
    <source>
        <dbReference type="ARBA" id="ARBA00023172"/>
    </source>
</evidence>
<dbReference type="Pfam" id="PF13356">
    <property type="entry name" value="Arm-DNA-bind_3"/>
    <property type="match status" value="1"/>
</dbReference>
<gene>
    <name evidence="8" type="ORF">AYR66_01210</name>
</gene>
<dbReference type="PROSITE" id="PS51900">
    <property type="entry name" value="CB"/>
    <property type="match status" value="1"/>
</dbReference>